<gene>
    <name evidence="9" type="ORF">SAMN02745166_04261</name>
</gene>
<dbReference type="RefSeq" id="WP_078815412.1">
    <property type="nucleotide sequence ID" value="NZ_FUYE01000018.1"/>
</dbReference>
<dbReference type="Proteomes" id="UP000190774">
    <property type="component" value="Unassembled WGS sequence"/>
</dbReference>
<dbReference type="SUPFAM" id="SSF55811">
    <property type="entry name" value="Nudix"/>
    <property type="match status" value="1"/>
</dbReference>
<evidence type="ECO:0000256" key="3">
    <source>
        <dbReference type="ARBA" id="ARBA00007275"/>
    </source>
</evidence>
<feature type="domain" description="Nudix hydrolase" evidence="8">
    <location>
        <begin position="56"/>
        <end position="195"/>
    </location>
</feature>
<dbReference type="InterPro" id="IPR015797">
    <property type="entry name" value="NUDIX_hydrolase-like_dom_sf"/>
</dbReference>
<name>A0A1T4YUZ8_9BACT</name>
<sequence>MNGSTPDFPLFRVEDRDGWRRVSTQRVFSSDHVSVDQVQCLTPHRQEVGVSWMVVQRKAAVAVAPVNEKGEFLLIAQERVPVQQTVWEFPAGQIDAPIEEITAELIVETTLRELREETGYGLAPGGTLEPLGWFLPSQGFTDEHVYLFQAKPVCVVSRPELDDGEHISDARWVSSEELRRMIAANEITNALTLSLFARMAAKGAI</sequence>
<evidence type="ECO:0000313" key="9">
    <source>
        <dbReference type="EMBL" id="SKB05418.1"/>
    </source>
</evidence>
<dbReference type="PANTHER" id="PTHR11839:SF18">
    <property type="entry name" value="NUDIX HYDROLASE DOMAIN-CONTAINING PROTEIN"/>
    <property type="match status" value="1"/>
</dbReference>
<dbReference type="CDD" id="cd03424">
    <property type="entry name" value="NUDIX_ADPRase_Nudt5_UGPPase_Nudt14"/>
    <property type="match status" value="1"/>
</dbReference>
<dbReference type="EMBL" id="FUYE01000018">
    <property type="protein sequence ID" value="SKB05418.1"/>
    <property type="molecule type" value="Genomic_DNA"/>
</dbReference>
<protein>
    <recommendedName>
        <fullName evidence="4">GDP-mannose pyrophosphatase</fullName>
    </recommendedName>
    <alternativeName>
        <fullName evidence="6">GDP-mannose hydrolase</fullName>
    </alternativeName>
    <alternativeName>
        <fullName evidence="7">GDPMK</fullName>
    </alternativeName>
</protein>
<dbReference type="OrthoDB" id="177518at2"/>
<comment type="catalytic activity">
    <reaction evidence="1">
        <text>GDP-alpha-D-mannose + H2O = alpha-D-mannose 1-phosphate + GMP + 2 H(+)</text>
        <dbReference type="Rhea" id="RHEA:27978"/>
        <dbReference type="ChEBI" id="CHEBI:15377"/>
        <dbReference type="ChEBI" id="CHEBI:15378"/>
        <dbReference type="ChEBI" id="CHEBI:57527"/>
        <dbReference type="ChEBI" id="CHEBI:58115"/>
        <dbReference type="ChEBI" id="CHEBI:58409"/>
    </reaction>
</comment>
<dbReference type="GO" id="GO:0019693">
    <property type="term" value="P:ribose phosphate metabolic process"/>
    <property type="evidence" value="ECO:0007669"/>
    <property type="project" value="TreeGrafter"/>
</dbReference>
<dbReference type="AlphaFoldDB" id="A0A1T4YUZ8"/>
<evidence type="ECO:0000313" key="10">
    <source>
        <dbReference type="Proteomes" id="UP000190774"/>
    </source>
</evidence>
<evidence type="ECO:0000256" key="4">
    <source>
        <dbReference type="ARBA" id="ARBA00016377"/>
    </source>
</evidence>
<accession>A0A1T4YUZ8</accession>
<evidence type="ECO:0000256" key="7">
    <source>
        <dbReference type="ARBA" id="ARBA00032272"/>
    </source>
</evidence>
<comment type="similarity">
    <text evidence="3">Belongs to the Nudix hydrolase family. NudK subfamily.</text>
</comment>
<evidence type="ECO:0000256" key="6">
    <source>
        <dbReference type="ARBA" id="ARBA00032162"/>
    </source>
</evidence>
<keyword evidence="5" id="KW-0378">Hydrolase</keyword>
<dbReference type="STRING" id="48467.SAMN02745166_04261"/>
<dbReference type="InterPro" id="IPR000086">
    <property type="entry name" value="NUDIX_hydrolase_dom"/>
</dbReference>
<dbReference type="Gene3D" id="3.90.79.10">
    <property type="entry name" value="Nucleoside Triphosphate Pyrophosphohydrolase"/>
    <property type="match status" value="1"/>
</dbReference>
<evidence type="ECO:0000256" key="2">
    <source>
        <dbReference type="ARBA" id="ARBA00001946"/>
    </source>
</evidence>
<dbReference type="GO" id="GO:0006753">
    <property type="term" value="P:nucleoside phosphate metabolic process"/>
    <property type="evidence" value="ECO:0007669"/>
    <property type="project" value="TreeGrafter"/>
</dbReference>
<dbReference type="PROSITE" id="PS51462">
    <property type="entry name" value="NUDIX"/>
    <property type="match status" value="1"/>
</dbReference>
<organism evidence="9 10">
    <name type="scientific">Prosthecobacter debontii</name>
    <dbReference type="NCBI Taxonomy" id="48467"/>
    <lineage>
        <taxon>Bacteria</taxon>
        <taxon>Pseudomonadati</taxon>
        <taxon>Verrucomicrobiota</taxon>
        <taxon>Verrucomicrobiia</taxon>
        <taxon>Verrucomicrobiales</taxon>
        <taxon>Verrucomicrobiaceae</taxon>
        <taxon>Prosthecobacter</taxon>
    </lineage>
</organism>
<proteinExistence type="inferred from homology"/>
<reference evidence="10" key="1">
    <citation type="submission" date="2017-02" db="EMBL/GenBank/DDBJ databases">
        <authorList>
            <person name="Varghese N."/>
            <person name="Submissions S."/>
        </authorList>
    </citation>
    <scope>NUCLEOTIDE SEQUENCE [LARGE SCALE GENOMIC DNA]</scope>
    <source>
        <strain evidence="10">ATCC 700200</strain>
    </source>
</reference>
<dbReference type="GO" id="GO:0005829">
    <property type="term" value="C:cytosol"/>
    <property type="evidence" value="ECO:0007669"/>
    <property type="project" value="TreeGrafter"/>
</dbReference>
<dbReference type="GO" id="GO:0016787">
    <property type="term" value="F:hydrolase activity"/>
    <property type="evidence" value="ECO:0007669"/>
    <property type="project" value="UniProtKB-KW"/>
</dbReference>
<dbReference type="PANTHER" id="PTHR11839">
    <property type="entry name" value="UDP/ADP-SUGAR PYROPHOSPHATASE"/>
    <property type="match status" value="1"/>
</dbReference>
<keyword evidence="10" id="KW-1185">Reference proteome</keyword>
<evidence type="ECO:0000259" key="8">
    <source>
        <dbReference type="PROSITE" id="PS51462"/>
    </source>
</evidence>
<comment type="cofactor">
    <cofactor evidence="2">
        <name>Mg(2+)</name>
        <dbReference type="ChEBI" id="CHEBI:18420"/>
    </cofactor>
</comment>
<evidence type="ECO:0000256" key="5">
    <source>
        <dbReference type="ARBA" id="ARBA00022801"/>
    </source>
</evidence>
<dbReference type="Pfam" id="PF00293">
    <property type="entry name" value="NUDIX"/>
    <property type="match status" value="1"/>
</dbReference>
<evidence type="ECO:0000256" key="1">
    <source>
        <dbReference type="ARBA" id="ARBA00000847"/>
    </source>
</evidence>